<dbReference type="InterPro" id="IPR013103">
    <property type="entry name" value="RVT_2"/>
</dbReference>
<evidence type="ECO:0000256" key="4">
    <source>
        <dbReference type="ARBA" id="ARBA00022801"/>
    </source>
</evidence>
<dbReference type="GO" id="GO:0006508">
    <property type="term" value="P:proteolysis"/>
    <property type="evidence" value="ECO:0007669"/>
    <property type="project" value="UniProtKB-KW"/>
</dbReference>
<dbReference type="InterPro" id="IPR054722">
    <property type="entry name" value="PolX-like_BBD"/>
</dbReference>
<dbReference type="InterPro" id="IPR039537">
    <property type="entry name" value="Retrotran_Ty1/copia-like"/>
</dbReference>
<dbReference type="Gene3D" id="3.30.420.10">
    <property type="entry name" value="Ribonuclease H-like superfamily/Ribonuclease H"/>
    <property type="match status" value="1"/>
</dbReference>
<organism evidence="7 8">
    <name type="scientific">Paspalum notatum var. saurae</name>
    <dbReference type="NCBI Taxonomy" id="547442"/>
    <lineage>
        <taxon>Eukaryota</taxon>
        <taxon>Viridiplantae</taxon>
        <taxon>Streptophyta</taxon>
        <taxon>Embryophyta</taxon>
        <taxon>Tracheophyta</taxon>
        <taxon>Spermatophyta</taxon>
        <taxon>Magnoliopsida</taxon>
        <taxon>Liliopsida</taxon>
        <taxon>Poales</taxon>
        <taxon>Poaceae</taxon>
        <taxon>PACMAD clade</taxon>
        <taxon>Panicoideae</taxon>
        <taxon>Andropogonodae</taxon>
        <taxon>Paspaleae</taxon>
        <taxon>Paspalinae</taxon>
        <taxon>Paspalum</taxon>
    </lineage>
</organism>
<dbReference type="GO" id="GO:0046872">
    <property type="term" value="F:metal ion binding"/>
    <property type="evidence" value="ECO:0007669"/>
    <property type="project" value="UniProtKB-KW"/>
</dbReference>
<dbReference type="SUPFAM" id="SSF56672">
    <property type="entry name" value="DNA/RNA polymerases"/>
    <property type="match status" value="1"/>
</dbReference>
<dbReference type="PANTHER" id="PTHR42648:SF26">
    <property type="entry name" value="INTEGRASE CATALYTIC DOMAIN-CONTAINING PROTEIN"/>
    <property type="match status" value="1"/>
</dbReference>
<feature type="compositionally biased region" description="Low complexity" evidence="5">
    <location>
        <begin position="513"/>
        <end position="526"/>
    </location>
</feature>
<dbReference type="PANTHER" id="PTHR42648">
    <property type="entry name" value="TRANSPOSASE, PUTATIVE-RELATED"/>
    <property type="match status" value="1"/>
</dbReference>
<feature type="compositionally biased region" description="Polar residues" evidence="5">
    <location>
        <begin position="601"/>
        <end position="611"/>
    </location>
</feature>
<keyword evidence="2" id="KW-0479">Metal-binding</keyword>
<keyword evidence="3" id="KW-0064">Aspartyl protease</keyword>
<dbReference type="AlphaFoldDB" id="A0AAQ3SXP0"/>
<dbReference type="InterPro" id="IPR057670">
    <property type="entry name" value="SH3_retrovirus"/>
</dbReference>
<evidence type="ECO:0000313" key="8">
    <source>
        <dbReference type="Proteomes" id="UP001341281"/>
    </source>
</evidence>
<name>A0AAQ3SXP0_PASNO</name>
<feature type="compositionally biased region" description="Low complexity" evidence="5">
    <location>
        <begin position="590"/>
        <end position="600"/>
    </location>
</feature>
<sequence>MCRYLLQEGPHYPMLAQGTMRILFLIQGILLLLPQPPTPWIQTYTDTGATDHITGELDKLAFREKYNGGDQVHTANGAGMNINHTGKTIIHTQTRNLNLNHVLHVPQATKNLVSVHHLTTDNDVFLEFHPNYFFIKDRGTKSTLLKGRCHKGLYPLPSTSAKQAFGVTKPSFERWHSRLGHPAAPIVQKIISNFHLPYQVESNKESVCGACQQAKSHQLPYPKSSSVSSHPLELVFSDVWGPAPESVGYKYYVSFIDDFSKFTWIYLLKFKSEVFQKFREFQSLVERLFDRKIITMQTDWGGEYEKLHPFFTNVGISHHVSCPHAHQQNGSAERKHRHIVEVGLSLLAQASMPLKFWDEAFLAATFLINRTPSRVISYQTPLERLFHIKPEYPSLRVFGCACWPNLRPYNQHKLQFRSKECVFLGYSNLHKGFKCLDAATGRVYISRDVVFDEENFPFTKLHSNAGAKLRAEILLLPFSLIPSKSSGDGCIVEPVVNDSTANDSSAATNLPQNSTGTTNSSAGSGADILTPSTPGSELSGTVSDAISEQPSSSPDVAPAPDAWRAATPDLESPVAPGGANDGDTTGILGSAPAASAPESSTSLPQRPNTRLQAGIRKPKVYRDGTVRYGFLAESGEPRSLEEALGDKNWKIAMDVEFDALVKNKTWHLVPPQKGRNIIDCKWVYKIKRKADGSLDRYKARLVAKGFKQRYGIDYEDTFSPVVKSATIRIVLSLAVSRGWSLRQLDVQNAFLHGYLEEEVYMKQPPGYEDKTKVNYVCKLDKALYGLKQAPRAWYSRLSVKLQSLGFNPSKADTSLFYFNKGGVIIFVLIYVDDIIVASSTNDAVTFLLRQLSQEFALKDLGKLNYFLGIEVNHVHNGMVLTQEKYASDLLKRAGMMNCKAATTPLVVSEKLSAFEGTPLGPNDSTQYRSIVGALQYLTLTRPDLAFPVNKSIKTGLKIERSSSCLISGFSDADWAGCLDDRRSTGGFAVFLGSNLVSWSARKQPTVSRSSTEAEYKAVANTTAEIMWIQTLLQELGIQTPRAAKLWCDNIGAKYLSANPVFHARTKHIEVDYHFVRERVAQKLLDIDFVSSKDQIADGFTKALPTRQLENFKHNLNLARL</sequence>
<evidence type="ECO:0000256" key="1">
    <source>
        <dbReference type="ARBA" id="ARBA00022670"/>
    </source>
</evidence>
<keyword evidence="1" id="KW-0645">Protease</keyword>
<keyword evidence="4" id="KW-0378">Hydrolase</keyword>
<dbReference type="GO" id="GO:0015074">
    <property type="term" value="P:DNA integration"/>
    <property type="evidence" value="ECO:0007669"/>
    <property type="project" value="InterPro"/>
</dbReference>
<feature type="compositionally biased region" description="Polar residues" evidence="5">
    <location>
        <begin position="530"/>
        <end position="549"/>
    </location>
</feature>
<dbReference type="GO" id="GO:0003676">
    <property type="term" value="F:nucleic acid binding"/>
    <property type="evidence" value="ECO:0007669"/>
    <property type="project" value="InterPro"/>
</dbReference>
<feature type="compositionally biased region" description="Low complexity" evidence="5">
    <location>
        <begin position="550"/>
        <end position="562"/>
    </location>
</feature>
<dbReference type="InterPro" id="IPR036397">
    <property type="entry name" value="RNaseH_sf"/>
</dbReference>
<dbReference type="GO" id="GO:0004190">
    <property type="term" value="F:aspartic-type endopeptidase activity"/>
    <property type="evidence" value="ECO:0007669"/>
    <property type="project" value="UniProtKB-KW"/>
</dbReference>
<evidence type="ECO:0000256" key="5">
    <source>
        <dbReference type="SAM" id="MobiDB-lite"/>
    </source>
</evidence>
<feature type="compositionally biased region" description="Polar residues" evidence="5">
    <location>
        <begin position="501"/>
        <end position="512"/>
    </location>
</feature>
<dbReference type="Pfam" id="PF22936">
    <property type="entry name" value="Pol_BBD"/>
    <property type="match status" value="1"/>
</dbReference>
<evidence type="ECO:0000256" key="2">
    <source>
        <dbReference type="ARBA" id="ARBA00022723"/>
    </source>
</evidence>
<dbReference type="EMBL" id="CP144747">
    <property type="protein sequence ID" value="WVZ61689.1"/>
    <property type="molecule type" value="Genomic_DNA"/>
</dbReference>
<dbReference type="InterPro" id="IPR043502">
    <property type="entry name" value="DNA/RNA_pol_sf"/>
</dbReference>
<dbReference type="Proteomes" id="UP001341281">
    <property type="component" value="Chromosome 03"/>
</dbReference>
<dbReference type="PROSITE" id="PS50994">
    <property type="entry name" value="INTEGRASE"/>
    <property type="match status" value="1"/>
</dbReference>
<dbReference type="Pfam" id="PF13976">
    <property type="entry name" value="gag_pre-integrs"/>
    <property type="match status" value="1"/>
</dbReference>
<keyword evidence="8" id="KW-1185">Reference proteome</keyword>
<dbReference type="InterPro" id="IPR025724">
    <property type="entry name" value="GAG-pre-integrase_dom"/>
</dbReference>
<reference evidence="7 8" key="1">
    <citation type="submission" date="2024-02" db="EMBL/GenBank/DDBJ databases">
        <title>High-quality chromosome-scale genome assembly of Pensacola bahiagrass (Paspalum notatum Flugge var. saurae).</title>
        <authorList>
            <person name="Vega J.M."/>
            <person name="Podio M."/>
            <person name="Orjuela J."/>
            <person name="Siena L.A."/>
            <person name="Pessino S.C."/>
            <person name="Combes M.C."/>
            <person name="Mariac C."/>
            <person name="Albertini E."/>
            <person name="Pupilli F."/>
            <person name="Ortiz J.P.A."/>
            <person name="Leblanc O."/>
        </authorList>
    </citation>
    <scope>NUCLEOTIDE SEQUENCE [LARGE SCALE GENOMIC DNA]</scope>
    <source>
        <strain evidence="7">R1</strain>
        <tissue evidence="7">Leaf</tissue>
    </source>
</reference>
<dbReference type="SUPFAM" id="SSF53098">
    <property type="entry name" value="Ribonuclease H-like"/>
    <property type="match status" value="1"/>
</dbReference>
<proteinExistence type="predicted"/>
<dbReference type="InterPro" id="IPR012337">
    <property type="entry name" value="RNaseH-like_sf"/>
</dbReference>
<gene>
    <name evidence="7" type="ORF">U9M48_011522</name>
</gene>
<dbReference type="CDD" id="cd09272">
    <property type="entry name" value="RNase_HI_RT_Ty1"/>
    <property type="match status" value="1"/>
</dbReference>
<dbReference type="InterPro" id="IPR001584">
    <property type="entry name" value="Integrase_cat-core"/>
</dbReference>
<dbReference type="Pfam" id="PF25597">
    <property type="entry name" value="SH3_retrovirus"/>
    <property type="match status" value="1"/>
</dbReference>
<feature type="domain" description="Integrase catalytic" evidence="6">
    <location>
        <begin position="227"/>
        <end position="389"/>
    </location>
</feature>
<evidence type="ECO:0000313" key="7">
    <source>
        <dbReference type="EMBL" id="WVZ61689.1"/>
    </source>
</evidence>
<protein>
    <recommendedName>
        <fullName evidence="6">Integrase catalytic domain-containing protein</fullName>
    </recommendedName>
</protein>
<dbReference type="Pfam" id="PF07727">
    <property type="entry name" value="RVT_2"/>
    <property type="match status" value="1"/>
</dbReference>
<evidence type="ECO:0000256" key="3">
    <source>
        <dbReference type="ARBA" id="ARBA00022750"/>
    </source>
</evidence>
<feature type="region of interest" description="Disordered" evidence="5">
    <location>
        <begin position="501"/>
        <end position="615"/>
    </location>
</feature>
<accession>A0AAQ3SXP0</accession>
<evidence type="ECO:0000259" key="6">
    <source>
        <dbReference type="PROSITE" id="PS50994"/>
    </source>
</evidence>